<accession>A0A428TTQ3</accession>
<feature type="region of interest" description="Disordered" evidence="2">
    <location>
        <begin position="1"/>
        <end position="41"/>
    </location>
</feature>
<comment type="caution">
    <text evidence="3">The sequence shown here is derived from an EMBL/GenBank/DDBJ whole genome shotgun (WGS) entry which is preliminary data.</text>
</comment>
<proteinExistence type="predicted"/>
<feature type="compositionally biased region" description="Polar residues" evidence="2">
    <location>
        <begin position="281"/>
        <end position="300"/>
    </location>
</feature>
<dbReference type="AlphaFoldDB" id="A0A428TTQ3"/>
<gene>
    <name evidence="3" type="ORF">CDV31_009590</name>
</gene>
<evidence type="ECO:0000313" key="4">
    <source>
        <dbReference type="Proteomes" id="UP000288429"/>
    </source>
</evidence>
<reference evidence="3 4" key="1">
    <citation type="submission" date="2017-06" db="EMBL/GenBank/DDBJ databases">
        <title>Cmopartive genomic analysis of Ambrosia Fusariam Clade fungi.</title>
        <authorList>
            <person name="Stajich J.E."/>
            <person name="Carrillo J."/>
            <person name="Kijimoto T."/>
            <person name="Eskalen A."/>
            <person name="O'Donnell K."/>
            <person name="Kasson M."/>
        </authorList>
    </citation>
    <scope>NUCLEOTIDE SEQUENCE [LARGE SCALE GENOMIC DNA]</scope>
    <source>
        <strain evidence="3 4">NRRL 20438</strain>
    </source>
</reference>
<feature type="compositionally biased region" description="Polar residues" evidence="2">
    <location>
        <begin position="169"/>
        <end position="183"/>
    </location>
</feature>
<dbReference type="EMBL" id="NIZV01000138">
    <property type="protein sequence ID" value="RSM05438.1"/>
    <property type="molecule type" value="Genomic_DNA"/>
</dbReference>
<evidence type="ECO:0000256" key="1">
    <source>
        <dbReference type="SAM" id="Coils"/>
    </source>
</evidence>
<keyword evidence="4" id="KW-1185">Reference proteome</keyword>
<protein>
    <submittedName>
        <fullName evidence="3">Uncharacterized protein</fullName>
    </submittedName>
</protein>
<feature type="compositionally biased region" description="Low complexity" evidence="2">
    <location>
        <begin position="11"/>
        <end position="27"/>
    </location>
</feature>
<keyword evidence="1" id="KW-0175">Coiled coil</keyword>
<evidence type="ECO:0000313" key="3">
    <source>
        <dbReference type="EMBL" id="RSM05438.1"/>
    </source>
</evidence>
<organism evidence="3 4">
    <name type="scientific">Fusarium ambrosium</name>
    <dbReference type="NCBI Taxonomy" id="131363"/>
    <lineage>
        <taxon>Eukaryota</taxon>
        <taxon>Fungi</taxon>
        <taxon>Dikarya</taxon>
        <taxon>Ascomycota</taxon>
        <taxon>Pezizomycotina</taxon>
        <taxon>Sordariomycetes</taxon>
        <taxon>Hypocreomycetidae</taxon>
        <taxon>Hypocreales</taxon>
        <taxon>Nectriaceae</taxon>
        <taxon>Fusarium</taxon>
        <taxon>Fusarium solani species complex</taxon>
    </lineage>
</organism>
<feature type="coiled-coil region" evidence="1">
    <location>
        <begin position="381"/>
        <end position="443"/>
    </location>
</feature>
<sequence>MPTALIADSASPVPQSFRPSSRSSRSSPTDRSDMPTPCPKKRKLRVRTGLNAHRLFRLTKKGAVLAKQIKSTCGKYPWDIAKGFEPLTWDINLLEDLRALVNLARGTVTIKQVRGELQRLASLPEPAGRVDKLMRVDVVATKTWVTEKIERAIAGSPEPSGKNEDEDGNCSTVRDTVTDQTVSGDKFRTSPLGPEVEPIVGGEDELGEGHEERSVGPNGQAGEKQPGGDDDEAFNPETPVRPVGRRGTPKSVEKQASSSTSMTRKRSVPATSPSAAKRQKTVNGTVTLNKLQPGSGFQTTPEDEQARIMDSFTDWLGKKTTEDVSGARGQQVIEQALKQSAEARLKAIKEGQTKEAAALSQLLSLQQSHSRVIGDELMMVIQRMEARVKASQEDLDKAQKDTATRAQSLEKLSESIKTADSNAARLKQESEHLSWDVEEMKKRANMFSTVNMFFNFGLDHVIEALEEDFGDMKDWIEQKIAAEGLDVRGAT</sequence>
<evidence type="ECO:0000256" key="2">
    <source>
        <dbReference type="SAM" id="MobiDB-lite"/>
    </source>
</evidence>
<dbReference type="Proteomes" id="UP000288429">
    <property type="component" value="Unassembled WGS sequence"/>
</dbReference>
<name>A0A428TTQ3_9HYPO</name>
<feature type="region of interest" description="Disordered" evidence="2">
    <location>
        <begin position="150"/>
        <end position="302"/>
    </location>
</feature>